<feature type="region of interest" description="Disordered" evidence="1">
    <location>
        <begin position="472"/>
        <end position="500"/>
    </location>
</feature>
<name>A0AAD6Y5N5_9AGAR</name>
<comment type="caution">
    <text evidence="2">The sequence shown here is derived from an EMBL/GenBank/DDBJ whole genome shotgun (WGS) entry which is preliminary data.</text>
</comment>
<protein>
    <submittedName>
        <fullName evidence="2">Uncharacterized protein</fullName>
    </submittedName>
</protein>
<accession>A0AAD6Y5N5</accession>
<feature type="compositionally biased region" description="Basic and acidic residues" evidence="1">
    <location>
        <begin position="474"/>
        <end position="486"/>
    </location>
</feature>
<organism evidence="2 3">
    <name type="scientific">Mycena pura</name>
    <dbReference type="NCBI Taxonomy" id="153505"/>
    <lineage>
        <taxon>Eukaryota</taxon>
        <taxon>Fungi</taxon>
        <taxon>Dikarya</taxon>
        <taxon>Basidiomycota</taxon>
        <taxon>Agaricomycotina</taxon>
        <taxon>Agaricomycetes</taxon>
        <taxon>Agaricomycetidae</taxon>
        <taxon>Agaricales</taxon>
        <taxon>Marasmiineae</taxon>
        <taxon>Mycenaceae</taxon>
        <taxon>Mycena</taxon>
    </lineage>
</organism>
<evidence type="ECO:0000256" key="1">
    <source>
        <dbReference type="SAM" id="MobiDB-lite"/>
    </source>
</evidence>
<reference evidence="2" key="1">
    <citation type="submission" date="2023-03" db="EMBL/GenBank/DDBJ databases">
        <title>Massive genome expansion in bonnet fungi (Mycena s.s.) driven by repeated elements and novel gene families across ecological guilds.</title>
        <authorList>
            <consortium name="Lawrence Berkeley National Laboratory"/>
            <person name="Harder C.B."/>
            <person name="Miyauchi S."/>
            <person name="Viragh M."/>
            <person name="Kuo A."/>
            <person name="Thoen E."/>
            <person name="Andreopoulos B."/>
            <person name="Lu D."/>
            <person name="Skrede I."/>
            <person name="Drula E."/>
            <person name="Henrissat B."/>
            <person name="Morin E."/>
            <person name="Kohler A."/>
            <person name="Barry K."/>
            <person name="LaButti K."/>
            <person name="Morin E."/>
            <person name="Salamov A."/>
            <person name="Lipzen A."/>
            <person name="Mereny Z."/>
            <person name="Hegedus B."/>
            <person name="Baldrian P."/>
            <person name="Stursova M."/>
            <person name="Weitz H."/>
            <person name="Taylor A."/>
            <person name="Grigoriev I.V."/>
            <person name="Nagy L.G."/>
            <person name="Martin F."/>
            <person name="Kauserud H."/>
        </authorList>
    </citation>
    <scope>NUCLEOTIDE SEQUENCE</scope>
    <source>
        <strain evidence="2">9144</strain>
    </source>
</reference>
<evidence type="ECO:0000313" key="3">
    <source>
        <dbReference type="Proteomes" id="UP001219525"/>
    </source>
</evidence>
<dbReference type="Proteomes" id="UP001219525">
    <property type="component" value="Unassembled WGS sequence"/>
</dbReference>
<gene>
    <name evidence="2" type="ORF">GGX14DRAFT_466423</name>
</gene>
<dbReference type="PANTHER" id="PTHR40788:SF1">
    <property type="entry name" value="IPA PROTEIN"/>
    <property type="match status" value="1"/>
</dbReference>
<sequence>MLKCAAAARRRMLGTPPAEGPWLAQAAALCMYADYVHMRNLAAPARVKPAIKCRRAETAHLDGHKVPEMDWVTARAIALSEFDRIRDMWEGWHPQILADPDRDWVRLHKIDDAFRGRVYSVTLAHMVWLHASELLEDLFDMGLTTSSQIEREYKKDRNLMLRLIACFIKMEGLSLHIWSNMKQVISASENLAPCLVRSRSRDGQADIRLDRSPAGHAVFSQLNELENLIVQIIVSNTRLPFTLCDIWMKTLAKDPHAADRFDSQTFEVLSELAAVHEFILQMEVSTFGKGLMECARALDGMEDDLWAMMCPMTPPSALKETGAGWGRPYRTMVAVRDKWRDIAWSLNMQGVRGPNGLLARIERREYLPFDKFDEMWETYDLVLWEKAATHAALGGDVRALARHFGLYNVADNTRPTCTRLLLGEYFKRARELQAEANARLQAARARADVQTVDPVIVTQTVAQSAHAYLTETGAPKEKVKTRKDEPVPGPSGVAAEDKHDNMPDFLPSGYKLGRKVLKVFHRILKDADDTSLGAGENGVPAMKRIRFEVCQTAGSSVRFDPPAKNARPITFHRPHPDSTLTSHMIKWIGARLKRNYGWTISSFTQGVEEAD</sequence>
<evidence type="ECO:0000313" key="2">
    <source>
        <dbReference type="EMBL" id="KAJ7200566.1"/>
    </source>
</evidence>
<keyword evidence="3" id="KW-1185">Reference proteome</keyword>
<proteinExistence type="predicted"/>
<dbReference type="PANTHER" id="PTHR40788">
    <property type="entry name" value="CLR5 DOMAIN-CONTAINING PROTEIN-RELATED"/>
    <property type="match status" value="1"/>
</dbReference>
<dbReference type="AlphaFoldDB" id="A0AAD6Y5N5"/>
<dbReference type="EMBL" id="JARJCW010000062">
    <property type="protein sequence ID" value="KAJ7200566.1"/>
    <property type="molecule type" value="Genomic_DNA"/>
</dbReference>